<sequence length="292" mass="32346">MRTFIFLTISLFSIAFLGSCVESSQKYKSALAKIDSLQAISNTQGDEMEKLLTDLNDISAGMQSIREAEHILAVEAQSDSKSNKSKAQITALKNDVQALADAIEGYKTQIAKLEKSNKSQSAQFKKLIAGLNEELAIRDQKLNELNQVLAAREKELGIKTKQIAELNQNVENLQQESTSQKETISQQDQTMNTVHYLLGSRKNLRDANVITRQGIFCPPIVSTQAQNAAFVDGDMRELTTIALNSKKAKILSVHPSDSYAVEEGNDGMQTLKISNPSAFWKQTKYLVVMINE</sequence>
<dbReference type="RefSeq" id="WP_099293794.1">
    <property type="nucleotide sequence ID" value="NZ_JACOOH010000010.1"/>
</dbReference>
<dbReference type="PROSITE" id="PS51257">
    <property type="entry name" value="PROKAR_LIPOPROTEIN"/>
    <property type="match status" value="1"/>
</dbReference>
<proteinExistence type="predicted"/>
<evidence type="ECO:0000313" key="2">
    <source>
        <dbReference type="EMBL" id="MBC5623315.1"/>
    </source>
</evidence>
<reference evidence="2 3" key="1">
    <citation type="submission" date="2020-08" db="EMBL/GenBank/DDBJ databases">
        <title>Genome public.</title>
        <authorList>
            <person name="Liu C."/>
            <person name="Sun Q."/>
        </authorList>
    </citation>
    <scope>NUCLEOTIDE SEQUENCE [LARGE SCALE GENOMIC DNA]</scope>
    <source>
        <strain evidence="2 3">NSJ-56</strain>
    </source>
</reference>
<keyword evidence="1" id="KW-0175">Coiled coil</keyword>
<evidence type="ECO:0000256" key="1">
    <source>
        <dbReference type="SAM" id="Coils"/>
    </source>
</evidence>
<evidence type="ECO:0000313" key="3">
    <source>
        <dbReference type="Proteomes" id="UP000646484"/>
    </source>
</evidence>
<comment type="caution">
    <text evidence="2">The sequence shown here is derived from an EMBL/GenBank/DDBJ whole genome shotgun (WGS) entry which is preliminary data.</text>
</comment>
<protein>
    <recommendedName>
        <fullName evidence="4">Autophagy-related protein 16 domain-containing protein</fullName>
    </recommendedName>
</protein>
<organism evidence="2 3">
    <name type="scientific">Butyricimonas hominis</name>
    <dbReference type="NCBI Taxonomy" id="2763032"/>
    <lineage>
        <taxon>Bacteria</taxon>
        <taxon>Pseudomonadati</taxon>
        <taxon>Bacteroidota</taxon>
        <taxon>Bacteroidia</taxon>
        <taxon>Bacteroidales</taxon>
        <taxon>Odoribacteraceae</taxon>
        <taxon>Butyricimonas</taxon>
    </lineage>
</organism>
<gene>
    <name evidence="2" type="ORF">H8S64_19645</name>
</gene>
<accession>A0ABR7D5V1</accession>
<dbReference type="Proteomes" id="UP000646484">
    <property type="component" value="Unassembled WGS sequence"/>
</dbReference>
<name>A0ABR7D5V1_9BACT</name>
<keyword evidence="3" id="KW-1185">Reference proteome</keyword>
<feature type="coiled-coil region" evidence="1">
    <location>
        <begin position="89"/>
        <end position="183"/>
    </location>
</feature>
<dbReference type="EMBL" id="JACOOH010000010">
    <property type="protein sequence ID" value="MBC5623315.1"/>
    <property type="molecule type" value="Genomic_DNA"/>
</dbReference>
<evidence type="ECO:0008006" key="4">
    <source>
        <dbReference type="Google" id="ProtNLM"/>
    </source>
</evidence>